<evidence type="ECO:0000313" key="5">
    <source>
        <dbReference type="Proteomes" id="UP000192418"/>
    </source>
</evidence>
<dbReference type="EMBL" id="FWXY01000010">
    <property type="protein sequence ID" value="SMC78053.1"/>
    <property type="molecule type" value="Genomic_DNA"/>
</dbReference>
<protein>
    <submittedName>
        <fullName evidence="4">Transcriptional regulator, TetR family</fullName>
    </submittedName>
</protein>
<evidence type="ECO:0000256" key="2">
    <source>
        <dbReference type="PROSITE-ProRule" id="PRU00335"/>
    </source>
</evidence>
<feature type="domain" description="HTH tetR-type" evidence="3">
    <location>
        <begin position="8"/>
        <end position="68"/>
    </location>
</feature>
<dbReference type="PROSITE" id="PS01081">
    <property type="entry name" value="HTH_TETR_1"/>
    <property type="match status" value="1"/>
</dbReference>
<dbReference type="PANTHER" id="PTHR43479:SF11">
    <property type="entry name" value="ACREF_ENVCD OPERON REPRESSOR-RELATED"/>
    <property type="match status" value="1"/>
</dbReference>
<reference evidence="4 5" key="1">
    <citation type="submission" date="2017-04" db="EMBL/GenBank/DDBJ databases">
        <authorList>
            <person name="Afonso C.L."/>
            <person name="Miller P.J."/>
            <person name="Scott M.A."/>
            <person name="Spackman E."/>
            <person name="Goraichik I."/>
            <person name="Dimitrov K.M."/>
            <person name="Suarez D.L."/>
            <person name="Swayne D.E."/>
        </authorList>
    </citation>
    <scope>NUCLEOTIDE SEQUENCE [LARGE SCALE GENOMIC DNA]</scope>
    <source>
        <strain evidence="4 5">DSM 3385</strain>
    </source>
</reference>
<feature type="DNA-binding region" description="H-T-H motif" evidence="2">
    <location>
        <begin position="31"/>
        <end position="50"/>
    </location>
</feature>
<proteinExistence type="predicted"/>
<sequence length="217" mass="24750">MGTYASSKQTRELLINAAGELVAQLGFSNVSTRAVADKAEQNIGSIHYHFKSKDNLFQAMIKSATQPVRNNPLAGIIKAHEKDLDSPEGQSRMLRRIIHSKIKEIFNSQRPWWHNKVIYQVLRAEENLLKIMRDEVIKPELAALEKLFLSIDPTMDKDDAFVQTVLTMSPIIYHAENAENILKFMGKKIYADHYLQKLEDKIVRQNQLLLGLPPDGQ</sequence>
<evidence type="ECO:0000313" key="4">
    <source>
        <dbReference type="EMBL" id="SMC78053.1"/>
    </source>
</evidence>
<name>A0A1W2BYM3_9BACT</name>
<evidence type="ECO:0000256" key="1">
    <source>
        <dbReference type="ARBA" id="ARBA00023125"/>
    </source>
</evidence>
<dbReference type="GO" id="GO:0003677">
    <property type="term" value="F:DNA binding"/>
    <property type="evidence" value="ECO:0007669"/>
    <property type="project" value="UniProtKB-UniRule"/>
</dbReference>
<keyword evidence="5" id="KW-1185">Reference proteome</keyword>
<evidence type="ECO:0000259" key="3">
    <source>
        <dbReference type="PROSITE" id="PS50977"/>
    </source>
</evidence>
<dbReference type="PROSITE" id="PS50977">
    <property type="entry name" value="HTH_TETR_2"/>
    <property type="match status" value="1"/>
</dbReference>
<organism evidence="4 5">
    <name type="scientific">Desulfocicer vacuolatum DSM 3385</name>
    <dbReference type="NCBI Taxonomy" id="1121400"/>
    <lineage>
        <taxon>Bacteria</taxon>
        <taxon>Pseudomonadati</taxon>
        <taxon>Thermodesulfobacteriota</taxon>
        <taxon>Desulfobacteria</taxon>
        <taxon>Desulfobacterales</taxon>
        <taxon>Desulfobacteraceae</taxon>
        <taxon>Desulfocicer</taxon>
    </lineage>
</organism>
<gene>
    <name evidence="4" type="ORF">SAMN02746065_11012</name>
</gene>
<dbReference type="PANTHER" id="PTHR43479">
    <property type="entry name" value="ACREF/ENVCD OPERON REPRESSOR-RELATED"/>
    <property type="match status" value="1"/>
</dbReference>
<dbReference type="InterPro" id="IPR001647">
    <property type="entry name" value="HTH_TetR"/>
</dbReference>
<dbReference type="STRING" id="1121400.SAMN02746065_11012"/>
<keyword evidence="1 2" id="KW-0238">DNA-binding</keyword>
<dbReference type="SUPFAM" id="SSF46689">
    <property type="entry name" value="Homeodomain-like"/>
    <property type="match status" value="1"/>
</dbReference>
<dbReference type="AlphaFoldDB" id="A0A1W2BYM3"/>
<dbReference type="RefSeq" id="WP_170923788.1">
    <property type="nucleotide sequence ID" value="NZ_FWXY01000010.1"/>
</dbReference>
<dbReference type="InterPro" id="IPR050624">
    <property type="entry name" value="HTH-type_Tx_Regulator"/>
</dbReference>
<dbReference type="Gene3D" id="1.10.357.10">
    <property type="entry name" value="Tetracycline Repressor, domain 2"/>
    <property type="match status" value="1"/>
</dbReference>
<dbReference type="InterPro" id="IPR023772">
    <property type="entry name" value="DNA-bd_HTH_TetR-type_CS"/>
</dbReference>
<dbReference type="Pfam" id="PF00440">
    <property type="entry name" value="TetR_N"/>
    <property type="match status" value="1"/>
</dbReference>
<dbReference type="PRINTS" id="PR00455">
    <property type="entry name" value="HTHTETR"/>
</dbReference>
<accession>A0A1W2BYM3</accession>
<dbReference type="InterPro" id="IPR009057">
    <property type="entry name" value="Homeodomain-like_sf"/>
</dbReference>
<dbReference type="Proteomes" id="UP000192418">
    <property type="component" value="Unassembled WGS sequence"/>
</dbReference>